<evidence type="ECO:0000313" key="2">
    <source>
        <dbReference type="EMBL" id="SVE42015.1"/>
    </source>
</evidence>
<feature type="domain" description="Alpha-ketoglutarate-dependent dioxygenase AlkB-like" evidence="1">
    <location>
        <begin position="2"/>
        <end position="133"/>
    </location>
</feature>
<dbReference type="GO" id="GO:0051213">
    <property type="term" value="F:dioxygenase activity"/>
    <property type="evidence" value="ECO:0007669"/>
    <property type="project" value="InterPro"/>
</dbReference>
<dbReference type="Gene3D" id="2.60.120.590">
    <property type="entry name" value="Alpha-ketoglutarate-dependent dioxygenase AlkB-like"/>
    <property type="match status" value="1"/>
</dbReference>
<dbReference type="PANTHER" id="PTHR31212:SF4">
    <property type="entry name" value="ALPHA-KETOGLUTARATE-DEPENDENT DIOXYGENASE ALKB HOMOLOG 3"/>
    <property type="match status" value="1"/>
</dbReference>
<dbReference type="InterPro" id="IPR032854">
    <property type="entry name" value="ALKBH3"/>
</dbReference>
<proteinExistence type="predicted"/>
<dbReference type="InterPro" id="IPR037151">
    <property type="entry name" value="AlkB-like_sf"/>
</dbReference>
<name>A0A383DCM7_9ZZZZ</name>
<dbReference type="PANTHER" id="PTHR31212">
    <property type="entry name" value="ALPHA-KETOGLUTARATE-DEPENDENT DIOXYGENASE ALKB HOMOLOG 3"/>
    <property type="match status" value="1"/>
</dbReference>
<evidence type="ECO:0000259" key="1">
    <source>
        <dbReference type="Pfam" id="PF13532"/>
    </source>
</evidence>
<dbReference type="SUPFAM" id="SSF51197">
    <property type="entry name" value="Clavaminate synthase-like"/>
    <property type="match status" value="1"/>
</dbReference>
<dbReference type="EMBL" id="UINC01216041">
    <property type="protein sequence ID" value="SVE42015.1"/>
    <property type="molecule type" value="Genomic_DNA"/>
</dbReference>
<reference evidence="2" key="1">
    <citation type="submission" date="2018-05" db="EMBL/GenBank/DDBJ databases">
        <authorList>
            <person name="Lanie J.A."/>
            <person name="Ng W.-L."/>
            <person name="Kazmierczak K.M."/>
            <person name="Andrzejewski T.M."/>
            <person name="Davidsen T.M."/>
            <person name="Wayne K.J."/>
            <person name="Tettelin H."/>
            <person name="Glass J.I."/>
            <person name="Rusch D."/>
            <person name="Podicherti R."/>
            <person name="Tsui H.-C.T."/>
            <person name="Winkler M.E."/>
        </authorList>
    </citation>
    <scope>NUCLEOTIDE SEQUENCE</scope>
</reference>
<dbReference type="GO" id="GO:0006307">
    <property type="term" value="P:DNA alkylation repair"/>
    <property type="evidence" value="ECO:0007669"/>
    <property type="project" value="InterPro"/>
</dbReference>
<sequence length="134" mass="15949">MIRYFPNYLDKSISDKYFSILLNEIEWDDTLRSSYGHTSKFNRKSSYYSQPGYPYPFSGRTFEGKAFTSTMDEILKSLKQKYNYDFNSILFNYYRDGKDTISWHTDNEKVLGQDPTVGTLSFGQERPFMLRERD</sequence>
<dbReference type="AlphaFoldDB" id="A0A383DCM7"/>
<gene>
    <name evidence="2" type="ORF">METZ01_LOCUS494869</name>
</gene>
<organism evidence="2">
    <name type="scientific">marine metagenome</name>
    <dbReference type="NCBI Taxonomy" id="408172"/>
    <lineage>
        <taxon>unclassified sequences</taxon>
        <taxon>metagenomes</taxon>
        <taxon>ecological metagenomes</taxon>
    </lineage>
</organism>
<protein>
    <recommendedName>
        <fullName evidence="1">Alpha-ketoglutarate-dependent dioxygenase AlkB-like domain-containing protein</fullName>
    </recommendedName>
</protein>
<accession>A0A383DCM7</accession>
<dbReference type="InterPro" id="IPR027450">
    <property type="entry name" value="AlkB-like"/>
</dbReference>
<feature type="non-terminal residue" evidence="2">
    <location>
        <position position="134"/>
    </location>
</feature>
<dbReference type="Pfam" id="PF13532">
    <property type="entry name" value="2OG-FeII_Oxy_2"/>
    <property type="match status" value="1"/>
</dbReference>